<proteinExistence type="predicted"/>
<comment type="caution">
    <text evidence="2">The sequence shown here is derived from an EMBL/GenBank/DDBJ whole genome shotgun (WGS) entry which is preliminary data.</text>
</comment>
<reference evidence="3" key="1">
    <citation type="submission" date="2019-02" db="EMBL/GenBank/DDBJ databases">
        <title>Draft genome sequence of Muricauda sp. 176CP4-71.</title>
        <authorList>
            <person name="Park J.-S."/>
        </authorList>
    </citation>
    <scope>NUCLEOTIDE SEQUENCE [LARGE SCALE GENOMIC DNA]</scope>
    <source>
        <strain evidence="3">176GS2-150</strain>
    </source>
</reference>
<evidence type="ECO:0000313" key="3">
    <source>
        <dbReference type="Proteomes" id="UP000292544"/>
    </source>
</evidence>
<feature type="signal peptide" evidence="1">
    <location>
        <begin position="1"/>
        <end position="20"/>
    </location>
</feature>
<dbReference type="EMBL" id="SHLY01000001">
    <property type="protein sequence ID" value="TAA48549.1"/>
    <property type="molecule type" value="Genomic_DNA"/>
</dbReference>
<keyword evidence="1" id="KW-0732">Signal</keyword>
<dbReference type="Proteomes" id="UP000292544">
    <property type="component" value="Unassembled WGS sequence"/>
</dbReference>
<dbReference type="RefSeq" id="WP_130565904.1">
    <property type="nucleotide sequence ID" value="NZ_SHLY01000001.1"/>
</dbReference>
<sequence length="164" mass="18542">MIPRALFTFLIFISPLPAFACSFAIMTEEFEIVPGEGAPPAIPYFETKDIVRGTDDGNYASCSDAGILTLKLLDTQSQPVGYMFRIVQGQFEDKLFYEQPIQATDPYREENLYKFVWLDGSSDVQEPIDITLEIVAISKTGHKSGPQTLRITHPGVSKPWWKFW</sequence>
<organism evidence="2 3">
    <name type="scientific">Corallincola spongiicola</name>
    <dbReference type="NCBI Taxonomy" id="2520508"/>
    <lineage>
        <taxon>Bacteria</taxon>
        <taxon>Pseudomonadati</taxon>
        <taxon>Pseudomonadota</taxon>
        <taxon>Gammaproteobacteria</taxon>
        <taxon>Alteromonadales</taxon>
        <taxon>Psychromonadaceae</taxon>
        <taxon>Corallincola</taxon>
    </lineage>
</organism>
<feature type="chain" id="PRO_5047075088" evidence="1">
    <location>
        <begin position="21"/>
        <end position="164"/>
    </location>
</feature>
<evidence type="ECO:0000313" key="2">
    <source>
        <dbReference type="EMBL" id="TAA48549.1"/>
    </source>
</evidence>
<accession>A0ABY1WUW5</accession>
<evidence type="ECO:0000256" key="1">
    <source>
        <dbReference type="SAM" id="SignalP"/>
    </source>
</evidence>
<protein>
    <submittedName>
        <fullName evidence="2">Uncharacterized protein</fullName>
    </submittedName>
</protein>
<name>A0ABY1WUW5_9GAMM</name>
<gene>
    <name evidence="2" type="ORF">EXY25_04830</name>
</gene>
<keyword evidence="3" id="KW-1185">Reference proteome</keyword>